<accession>A0ABW0QLP3</accession>
<dbReference type="Gene3D" id="3.40.50.2300">
    <property type="match status" value="1"/>
</dbReference>
<organism evidence="4 5">
    <name type="scientific">Rhodanobacter ginsengisoli</name>
    <dbReference type="NCBI Taxonomy" id="418646"/>
    <lineage>
        <taxon>Bacteria</taxon>
        <taxon>Pseudomonadati</taxon>
        <taxon>Pseudomonadota</taxon>
        <taxon>Gammaproteobacteria</taxon>
        <taxon>Lysobacterales</taxon>
        <taxon>Rhodanobacteraceae</taxon>
        <taxon>Rhodanobacter</taxon>
    </lineage>
</organism>
<evidence type="ECO:0000256" key="1">
    <source>
        <dbReference type="ARBA" id="ARBA00022553"/>
    </source>
</evidence>
<keyword evidence="5" id="KW-1185">Reference proteome</keyword>
<feature type="domain" description="Response regulatory" evidence="3">
    <location>
        <begin position="6"/>
        <end position="119"/>
    </location>
</feature>
<reference evidence="5" key="1">
    <citation type="journal article" date="2019" name="Int. J. Syst. Evol. Microbiol.">
        <title>The Global Catalogue of Microorganisms (GCM) 10K type strain sequencing project: providing services to taxonomists for standard genome sequencing and annotation.</title>
        <authorList>
            <consortium name="The Broad Institute Genomics Platform"/>
            <consortium name="The Broad Institute Genome Sequencing Center for Infectious Disease"/>
            <person name="Wu L."/>
            <person name="Ma J."/>
        </authorList>
    </citation>
    <scope>NUCLEOTIDE SEQUENCE [LARGE SCALE GENOMIC DNA]</scope>
    <source>
        <strain evidence="5">CGMCC 1.16619</strain>
    </source>
</reference>
<dbReference type="RefSeq" id="WP_377319045.1">
    <property type="nucleotide sequence ID" value="NZ_JBHSNF010000001.1"/>
</dbReference>
<sequence length="129" mass="13913">MDTNKTVLIVDDDVLVLESIDLLVSMAEGFQSIRALGSAGAASHLEHAHIDVIVADVILAGSMTGIDVCRKAIEHHPEVAIVVITADNEVNRSDLPERWVFLRKPFGGEQLLEAMDKAMAKARSEQPGA</sequence>
<dbReference type="InterPro" id="IPR001789">
    <property type="entry name" value="Sig_transdc_resp-reg_receiver"/>
</dbReference>
<protein>
    <submittedName>
        <fullName evidence="4">Response regulator</fullName>
    </submittedName>
</protein>
<dbReference type="PROSITE" id="PS50110">
    <property type="entry name" value="RESPONSE_REGULATORY"/>
    <property type="match status" value="1"/>
</dbReference>
<comment type="caution">
    <text evidence="4">The sequence shown here is derived from an EMBL/GenBank/DDBJ whole genome shotgun (WGS) entry which is preliminary data.</text>
</comment>
<dbReference type="SUPFAM" id="SSF52172">
    <property type="entry name" value="CheY-like"/>
    <property type="match status" value="1"/>
</dbReference>
<name>A0ABW0QLP3_9GAMM</name>
<keyword evidence="1 2" id="KW-0597">Phosphoprotein</keyword>
<dbReference type="SMART" id="SM00448">
    <property type="entry name" value="REC"/>
    <property type="match status" value="1"/>
</dbReference>
<proteinExistence type="predicted"/>
<evidence type="ECO:0000313" key="5">
    <source>
        <dbReference type="Proteomes" id="UP001596114"/>
    </source>
</evidence>
<dbReference type="Proteomes" id="UP001596114">
    <property type="component" value="Unassembled WGS sequence"/>
</dbReference>
<dbReference type="PANTHER" id="PTHR44591">
    <property type="entry name" value="STRESS RESPONSE REGULATOR PROTEIN 1"/>
    <property type="match status" value="1"/>
</dbReference>
<feature type="modified residue" description="4-aspartylphosphate" evidence="2">
    <location>
        <position position="56"/>
    </location>
</feature>
<evidence type="ECO:0000259" key="3">
    <source>
        <dbReference type="PROSITE" id="PS50110"/>
    </source>
</evidence>
<dbReference type="Pfam" id="PF00072">
    <property type="entry name" value="Response_reg"/>
    <property type="match status" value="1"/>
</dbReference>
<dbReference type="PANTHER" id="PTHR44591:SF3">
    <property type="entry name" value="RESPONSE REGULATORY DOMAIN-CONTAINING PROTEIN"/>
    <property type="match status" value="1"/>
</dbReference>
<dbReference type="EMBL" id="JBHSNF010000001">
    <property type="protein sequence ID" value="MFC5525705.1"/>
    <property type="molecule type" value="Genomic_DNA"/>
</dbReference>
<evidence type="ECO:0000256" key="2">
    <source>
        <dbReference type="PROSITE-ProRule" id="PRU00169"/>
    </source>
</evidence>
<dbReference type="InterPro" id="IPR050595">
    <property type="entry name" value="Bact_response_regulator"/>
</dbReference>
<gene>
    <name evidence="4" type="ORF">ACFPPA_08100</name>
</gene>
<evidence type="ECO:0000313" key="4">
    <source>
        <dbReference type="EMBL" id="MFC5525705.1"/>
    </source>
</evidence>
<dbReference type="InterPro" id="IPR011006">
    <property type="entry name" value="CheY-like_superfamily"/>
</dbReference>